<feature type="domain" description="PPC" evidence="1">
    <location>
        <begin position="6"/>
        <end position="152"/>
    </location>
</feature>
<dbReference type="OrthoDB" id="5067836at2"/>
<dbReference type="Gene3D" id="3.30.1330.80">
    <property type="entry name" value="Hypothetical protein, similar to alpha- acetolactate decarboxylase, domain 2"/>
    <property type="match status" value="1"/>
</dbReference>
<dbReference type="Pfam" id="PF03479">
    <property type="entry name" value="PCC"/>
    <property type="match status" value="1"/>
</dbReference>
<dbReference type="InterPro" id="IPR005175">
    <property type="entry name" value="PPC_dom"/>
</dbReference>
<sequence>MRSSELRRGRTFGVVFDPGEDFFTALADFCKANEVRQGYIPMFLGAFSSVDVIGTCERVADPMAPVWTKVNATNVEAIGCGTLAWDPAQDRAVPHVHISVGLKERSAQAHTSHLLGATVQFVAELLVVEVAGPEIRRPPNPDMYDVPLLEFRD</sequence>
<dbReference type="Proteomes" id="UP000272400">
    <property type="component" value="Unassembled WGS sequence"/>
</dbReference>
<gene>
    <name evidence="2" type="ORF">EDD29_5955</name>
</gene>
<dbReference type="EMBL" id="RJKE01000001">
    <property type="protein sequence ID" value="ROO88292.1"/>
    <property type="molecule type" value="Genomic_DNA"/>
</dbReference>
<accession>A0A3N1D436</accession>
<organism evidence="2 3">
    <name type="scientific">Actinocorallia herbida</name>
    <dbReference type="NCBI Taxonomy" id="58109"/>
    <lineage>
        <taxon>Bacteria</taxon>
        <taxon>Bacillati</taxon>
        <taxon>Actinomycetota</taxon>
        <taxon>Actinomycetes</taxon>
        <taxon>Streptosporangiales</taxon>
        <taxon>Thermomonosporaceae</taxon>
        <taxon>Actinocorallia</taxon>
    </lineage>
</organism>
<name>A0A3N1D436_9ACTN</name>
<proteinExistence type="predicted"/>
<dbReference type="CDD" id="cd11378">
    <property type="entry name" value="DUF296"/>
    <property type="match status" value="1"/>
</dbReference>
<dbReference type="SUPFAM" id="SSF117856">
    <property type="entry name" value="AF0104/ALDC/Ptd012-like"/>
    <property type="match status" value="1"/>
</dbReference>
<dbReference type="AlphaFoldDB" id="A0A3N1D436"/>
<dbReference type="PROSITE" id="PS51742">
    <property type="entry name" value="PPC"/>
    <property type="match status" value="1"/>
</dbReference>
<keyword evidence="2" id="KW-0238">DNA-binding</keyword>
<evidence type="ECO:0000259" key="1">
    <source>
        <dbReference type="PROSITE" id="PS51742"/>
    </source>
</evidence>
<comment type="caution">
    <text evidence="2">The sequence shown here is derived from an EMBL/GenBank/DDBJ whole genome shotgun (WGS) entry which is preliminary data.</text>
</comment>
<evidence type="ECO:0000313" key="3">
    <source>
        <dbReference type="Proteomes" id="UP000272400"/>
    </source>
</evidence>
<reference evidence="2 3" key="1">
    <citation type="submission" date="2018-11" db="EMBL/GenBank/DDBJ databases">
        <title>Sequencing the genomes of 1000 actinobacteria strains.</title>
        <authorList>
            <person name="Klenk H.-P."/>
        </authorList>
    </citation>
    <scope>NUCLEOTIDE SEQUENCE [LARGE SCALE GENOMIC DNA]</scope>
    <source>
        <strain evidence="2 3">DSM 44254</strain>
    </source>
</reference>
<dbReference type="GO" id="GO:0003677">
    <property type="term" value="F:DNA binding"/>
    <property type="evidence" value="ECO:0007669"/>
    <property type="project" value="UniProtKB-KW"/>
</dbReference>
<dbReference type="RefSeq" id="WP_123667551.1">
    <property type="nucleotide sequence ID" value="NZ_RJKE01000001.1"/>
</dbReference>
<keyword evidence="3" id="KW-1185">Reference proteome</keyword>
<protein>
    <submittedName>
        <fullName evidence="2">Putative DNA-binding protein with PD1-like motif</fullName>
    </submittedName>
</protein>
<evidence type="ECO:0000313" key="2">
    <source>
        <dbReference type="EMBL" id="ROO88292.1"/>
    </source>
</evidence>